<evidence type="ECO:0000313" key="6">
    <source>
        <dbReference type="Proteomes" id="UP001596020"/>
    </source>
</evidence>
<sequence length="533" mass="61934">MTLPSDNIIFPNSYAFIEGNHLILENEIESLLSSCNSVEEFQEQAEKLNGSWAAIIKKDNKIYAATDHRSTMPVYYRQSNDTIRFSTNGFDLIQPNERFNISSDDQLFFAQNGFLLGQKTLHPNIKRLQAGSLLYFDGKEIAISHYDHEINNLSAYSALSYTEAKRRFKQRLEEIFSNAKQLVGNRWIVLPLTGGRDSRLLACLLKKAGFKNVQCITYGIGKDCFESQKAKEIAQKLNYKHEFISSIPEDCGYEGYTEDRDAINYLKYISGLGSGYYYGEYLPAKWICQHFAPSELPIVIPGHNGDEIRGESLIHPYLLKRDCSKMIDALTMREGGNCAISRKQYLQLRKEIEQTIKTYPKIFDTLQLYEQYLNYEVMPKFYTNSAKSWRYFEIPVFLPLLDKELCELMFCIPAKYRWRRRLYEEVTNEYYTEFGVTFDDDTNSEKELSKLSFKIKEVIRPYIAPIWNKRSKLWLGDTIGFRTLMQGKLLEEVRQRSPFNPTTENGLAAAWLLLKIEDEYGLKKTRQSPSNNQ</sequence>
<proteinExistence type="predicted"/>
<accession>A0ABV9K5S0</accession>
<dbReference type="EMBL" id="JBHSGO010000032">
    <property type="protein sequence ID" value="MFC4665304.1"/>
    <property type="molecule type" value="Genomic_DNA"/>
</dbReference>
<gene>
    <name evidence="5" type="ORF">ACFO3G_01525</name>
</gene>
<evidence type="ECO:0000256" key="1">
    <source>
        <dbReference type="ARBA" id="ARBA00005187"/>
    </source>
</evidence>
<keyword evidence="6" id="KW-1185">Reference proteome</keyword>
<evidence type="ECO:0000259" key="4">
    <source>
        <dbReference type="Pfam" id="PF00733"/>
    </source>
</evidence>
<evidence type="ECO:0000313" key="5">
    <source>
        <dbReference type="EMBL" id="MFC4665304.1"/>
    </source>
</evidence>
<dbReference type="SUPFAM" id="SSF56235">
    <property type="entry name" value="N-terminal nucleophile aminohydrolases (Ntn hydrolases)"/>
    <property type="match status" value="1"/>
</dbReference>
<evidence type="ECO:0000256" key="2">
    <source>
        <dbReference type="ARBA" id="ARBA00012737"/>
    </source>
</evidence>
<dbReference type="RefSeq" id="WP_380077312.1">
    <property type="nucleotide sequence ID" value="NZ_JBHSGO010000032.1"/>
</dbReference>
<dbReference type="InterPro" id="IPR029055">
    <property type="entry name" value="Ntn_hydrolases_N"/>
</dbReference>
<dbReference type="PANTHER" id="PTHR43284">
    <property type="entry name" value="ASPARAGINE SYNTHETASE (GLUTAMINE-HYDROLYZING)"/>
    <property type="match status" value="1"/>
</dbReference>
<dbReference type="Proteomes" id="UP001596020">
    <property type="component" value="Unassembled WGS sequence"/>
</dbReference>
<dbReference type="Pfam" id="PF00733">
    <property type="entry name" value="Asn_synthase"/>
    <property type="match status" value="1"/>
</dbReference>
<dbReference type="InterPro" id="IPR051786">
    <property type="entry name" value="ASN_synthetase/amidase"/>
</dbReference>
<comment type="pathway">
    <text evidence="1">Amino-acid biosynthesis; L-asparagine biosynthesis; L-asparagine from L-aspartate (L-Gln route): step 1/1.</text>
</comment>
<dbReference type="Gene3D" id="3.60.20.10">
    <property type="entry name" value="Glutamine Phosphoribosylpyrophosphate, subunit 1, domain 1"/>
    <property type="match status" value="1"/>
</dbReference>
<feature type="domain" description="Asparagine synthetase" evidence="4">
    <location>
        <begin position="179"/>
        <end position="420"/>
    </location>
</feature>
<dbReference type="SUPFAM" id="SSF52402">
    <property type="entry name" value="Adenine nucleotide alpha hydrolases-like"/>
    <property type="match status" value="1"/>
</dbReference>
<dbReference type="PANTHER" id="PTHR43284:SF1">
    <property type="entry name" value="ASPARAGINE SYNTHETASE"/>
    <property type="match status" value="1"/>
</dbReference>
<dbReference type="InterPro" id="IPR001962">
    <property type="entry name" value="Asn_synthase"/>
</dbReference>
<evidence type="ECO:0000256" key="3">
    <source>
        <dbReference type="ARBA" id="ARBA00048741"/>
    </source>
</evidence>
<name>A0ABV9K5S0_9PORP</name>
<protein>
    <recommendedName>
        <fullName evidence="2">asparagine synthase (glutamine-hydrolyzing)</fullName>
        <ecNumber evidence="2">6.3.5.4</ecNumber>
    </recommendedName>
</protein>
<organism evidence="5 6">
    <name type="scientific">Falsiporphyromonas endometrii</name>
    <dbReference type="NCBI Taxonomy" id="1387297"/>
    <lineage>
        <taxon>Bacteria</taxon>
        <taxon>Pseudomonadati</taxon>
        <taxon>Bacteroidota</taxon>
        <taxon>Bacteroidia</taxon>
        <taxon>Bacteroidales</taxon>
        <taxon>Porphyromonadaceae</taxon>
        <taxon>Falsiporphyromonas</taxon>
    </lineage>
</organism>
<dbReference type="InterPro" id="IPR014729">
    <property type="entry name" value="Rossmann-like_a/b/a_fold"/>
</dbReference>
<comment type="catalytic activity">
    <reaction evidence="3">
        <text>L-aspartate + L-glutamine + ATP + H2O = L-asparagine + L-glutamate + AMP + diphosphate + H(+)</text>
        <dbReference type="Rhea" id="RHEA:12228"/>
        <dbReference type="ChEBI" id="CHEBI:15377"/>
        <dbReference type="ChEBI" id="CHEBI:15378"/>
        <dbReference type="ChEBI" id="CHEBI:29985"/>
        <dbReference type="ChEBI" id="CHEBI:29991"/>
        <dbReference type="ChEBI" id="CHEBI:30616"/>
        <dbReference type="ChEBI" id="CHEBI:33019"/>
        <dbReference type="ChEBI" id="CHEBI:58048"/>
        <dbReference type="ChEBI" id="CHEBI:58359"/>
        <dbReference type="ChEBI" id="CHEBI:456215"/>
        <dbReference type="EC" id="6.3.5.4"/>
    </reaction>
</comment>
<comment type="caution">
    <text evidence="5">The sequence shown here is derived from an EMBL/GenBank/DDBJ whole genome shotgun (WGS) entry which is preliminary data.</text>
</comment>
<reference evidence="6" key="1">
    <citation type="journal article" date="2019" name="Int. J. Syst. Evol. Microbiol.">
        <title>The Global Catalogue of Microorganisms (GCM) 10K type strain sequencing project: providing services to taxonomists for standard genome sequencing and annotation.</title>
        <authorList>
            <consortium name="The Broad Institute Genomics Platform"/>
            <consortium name="The Broad Institute Genome Sequencing Center for Infectious Disease"/>
            <person name="Wu L."/>
            <person name="Ma J."/>
        </authorList>
    </citation>
    <scope>NUCLEOTIDE SEQUENCE [LARGE SCALE GENOMIC DNA]</scope>
    <source>
        <strain evidence="6">CGMCC 4.7357</strain>
    </source>
</reference>
<dbReference type="Gene3D" id="3.40.50.620">
    <property type="entry name" value="HUPs"/>
    <property type="match status" value="1"/>
</dbReference>
<dbReference type="EC" id="6.3.5.4" evidence="2"/>